<gene>
    <name evidence="2" type="ORF">CIG75_09205</name>
</gene>
<dbReference type="KEGG" id="tab:CIG75_09205"/>
<reference evidence="2 3" key="1">
    <citation type="journal article" date="2015" name="Int. J. Syst. Evol. Microbiol.">
        <title>Tumebacillus algifaecis sp. nov., isolated from decomposing algal scum.</title>
        <authorList>
            <person name="Wu Y.F."/>
            <person name="Zhang B."/>
            <person name="Xing P."/>
            <person name="Wu Q.L."/>
            <person name="Liu S.J."/>
        </authorList>
    </citation>
    <scope>NUCLEOTIDE SEQUENCE [LARGE SCALE GENOMIC DNA]</scope>
    <source>
        <strain evidence="2 3">THMBR28</strain>
    </source>
</reference>
<evidence type="ECO:0000256" key="1">
    <source>
        <dbReference type="SAM" id="Phobius"/>
    </source>
</evidence>
<evidence type="ECO:0000313" key="3">
    <source>
        <dbReference type="Proteomes" id="UP000214688"/>
    </source>
</evidence>
<evidence type="ECO:0000313" key="2">
    <source>
        <dbReference type="EMBL" id="ASS75140.1"/>
    </source>
</evidence>
<keyword evidence="3" id="KW-1185">Reference proteome</keyword>
<organism evidence="2 3">
    <name type="scientific">Tumebacillus algifaecis</name>
    <dbReference type="NCBI Taxonomy" id="1214604"/>
    <lineage>
        <taxon>Bacteria</taxon>
        <taxon>Bacillati</taxon>
        <taxon>Bacillota</taxon>
        <taxon>Bacilli</taxon>
        <taxon>Bacillales</taxon>
        <taxon>Alicyclobacillaceae</taxon>
        <taxon>Tumebacillus</taxon>
    </lineage>
</organism>
<keyword evidence="1" id="KW-0812">Transmembrane</keyword>
<sequence length="113" mass="12596">MKKWVLAWAVFTAYLVTNLTIMQSAEQPHLVATLLLGFFFYLIFGIRGVYGAAVAVILIVLLAVVAHQMRHPNFVMIDTYAILIRLVLDLVTILGGGGLGYWLLRLLNLHTAK</sequence>
<dbReference type="EMBL" id="CP022657">
    <property type="protein sequence ID" value="ASS75140.1"/>
    <property type="molecule type" value="Genomic_DNA"/>
</dbReference>
<dbReference type="OrthoDB" id="2382152at2"/>
<dbReference type="RefSeq" id="WP_094236389.1">
    <property type="nucleotide sequence ID" value="NZ_CP022657.1"/>
</dbReference>
<dbReference type="AlphaFoldDB" id="A0A223D0K3"/>
<keyword evidence="1" id="KW-1133">Transmembrane helix</keyword>
<protein>
    <submittedName>
        <fullName evidence="2">Uncharacterized protein</fullName>
    </submittedName>
</protein>
<dbReference type="Proteomes" id="UP000214688">
    <property type="component" value="Chromosome"/>
</dbReference>
<name>A0A223D0K3_9BACL</name>
<accession>A0A223D0K3</accession>
<proteinExistence type="predicted"/>
<feature type="transmembrane region" description="Helical" evidence="1">
    <location>
        <begin position="86"/>
        <end position="104"/>
    </location>
</feature>
<feature type="transmembrane region" description="Helical" evidence="1">
    <location>
        <begin position="34"/>
        <end position="65"/>
    </location>
</feature>
<keyword evidence="1" id="KW-0472">Membrane</keyword>